<dbReference type="InterPro" id="IPR020816">
    <property type="entry name" value="Histone-like_DNA-bd_CS"/>
</dbReference>
<name>A0A255YJU6_9SPHN</name>
<keyword evidence="4 8" id="KW-0805">Transcription regulation</keyword>
<dbReference type="SMART" id="SM00411">
    <property type="entry name" value="BHL"/>
    <property type="match status" value="1"/>
</dbReference>
<dbReference type="GO" id="GO:0006310">
    <property type="term" value="P:DNA recombination"/>
    <property type="evidence" value="ECO:0007669"/>
    <property type="project" value="UniProtKB-UniRule"/>
</dbReference>
<dbReference type="GO" id="GO:0030527">
    <property type="term" value="F:structural constituent of chromatin"/>
    <property type="evidence" value="ECO:0007669"/>
    <property type="project" value="InterPro"/>
</dbReference>
<organism evidence="10 11">
    <name type="scientific">Sandarakinorhabdus cyanobacteriorum</name>
    <dbReference type="NCBI Taxonomy" id="1981098"/>
    <lineage>
        <taxon>Bacteria</taxon>
        <taxon>Pseudomonadati</taxon>
        <taxon>Pseudomonadota</taxon>
        <taxon>Alphaproteobacteria</taxon>
        <taxon>Sphingomonadales</taxon>
        <taxon>Sphingosinicellaceae</taxon>
        <taxon>Sandarakinorhabdus</taxon>
    </lineage>
</organism>
<comment type="similarity">
    <text evidence="1 8 9">Belongs to the bacterial histone-like protein family.</text>
</comment>
<evidence type="ECO:0000256" key="2">
    <source>
        <dbReference type="ARBA" id="ARBA00018329"/>
    </source>
</evidence>
<evidence type="ECO:0000256" key="9">
    <source>
        <dbReference type="RuleBase" id="RU003939"/>
    </source>
</evidence>
<dbReference type="PRINTS" id="PR01727">
    <property type="entry name" value="DNABINDINGHU"/>
</dbReference>
<dbReference type="PANTHER" id="PTHR33175">
    <property type="entry name" value="DNA-BINDING PROTEIN HU"/>
    <property type="match status" value="1"/>
</dbReference>
<dbReference type="OrthoDB" id="9797747at2"/>
<evidence type="ECO:0000313" key="10">
    <source>
        <dbReference type="EMBL" id="OYQ28750.1"/>
    </source>
</evidence>
<keyword evidence="3 8" id="KW-0810">Translation regulation</keyword>
<accession>A0A255YJU6</accession>
<comment type="subunit">
    <text evidence="8">Heterodimer of an alpha and a beta chain.</text>
</comment>
<dbReference type="AlphaFoldDB" id="A0A255YJU6"/>
<dbReference type="GO" id="GO:0003677">
    <property type="term" value="F:DNA binding"/>
    <property type="evidence" value="ECO:0007669"/>
    <property type="project" value="UniProtKB-UniRule"/>
</dbReference>
<evidence type="ECO:0000256" key="5">
    <source>
        <dbReference type="ARBA" id="ARBA00023125"/>
    </source>
</evidence>
<evidence type="ECO:0000256" key="8">
    <source>
        <dbReference type="HAMAP-Rule" id="MF_00380"/>
    </source>
</evidence>
<comment type="caution">
    <text evidence="10">The sequence shown here is derived from an EMBL/GenBank/DDBJ whole genome shotgun (WGS) entry which is preliminary data.</text>
</comment>
<dbReference type="PANTHER" id="PTHR33175:SF2">
    <property type="entry name" value="INTEGRATION HOST FACTOR SUBUNIT ALPHA"/>
    <property type="match status" value="1"/>
</dbReference>
<proteinExistence type="inferred from homology"/>
<comment type="function">
    <text evidence="8">This protein is one of the two subunits of integration host factor, a specific DNA-binding protein that functions in genetic recombination as well as in transcriptional and translational control.</text>
</comment>
<dbReference type="HAMAP" id="MF_00380">
    <property type="entry name" value="IHF_alpha"/>
    <property type="match status" value="1"/>
</dbReference>
<dbReference type="Proteomes" id="UP000216991">
    <property type="component" value="Unassembled WGS sequence"/>
</dbReference>
<evidence type="ECO:0000256" key="4">
    <source>
        <dbReference type="ARBA" id="ARBA00023015"/>
    </source>
</evidence>
<dbReference type="GO" id="GO:0005829">
    <property type="term" value="C:cytosol"/>
    <property type="evidence" value="ECO:0007669"/>
    <property type="project" value="TreeGrafter"/>
</dbReference>
<keyword evidence="11" id="KW-1185">Reference proteome</keyword>
<reference evidence="10 11" key="1">
    <citation type="submission" date="2017-07" db="EMBL/GenBank/DDBJ databases">
        <title>Sandarakinorhabdus cyanobacteriorum sp. nov., a novel bacterium isolated from cyanobacterial aggregates in a eutrophic lake.</title>
        <authorList>
            <person name="Cai H."/>
        </authorList>
    </citation>
    <scope>NUCLEOTIDE SEQUENCE [LARGE SCALE GENOMIC DNA]</scope>
    <source>
        <strain evidence="10 11">TH057</strain>
    </source>
</reference>
<dbReference type="RefSeq" id="WP_086117517.1">
    <property type="nucleotide sequence ID" value="NZ_NOXT01000108.1"/>
</dbReference>
<dbReference type="SUPFAM" id="SSF47729">
    <property type="entry name" value="IHF-like DNA-binding proteins"/>
    <property type="match status" value="1"/>
</dbReference>
<evidence type="ECO:0000313" key="11">
    <source>
        <dbReference type="Proteomes" id="UP000216991"/>
    </source>
</evidence>
<dbReference type="PROSITE" id="PS00045">
    <property type="entry name" value="HISTONE_LIKE"/>
    <property type="match status" value="1"/>
</dbReference>
<gene>
    <name evidence="8" type="primary">ihfA</name>
    <name evidence="8" type="synonym">himA</name>
    <name evidence="10" type="ORF">CHU93_08625</name>
</gene>
<sequence>MASKASAGSVTRADLADAVHREIGLSRTESAQLVEAVLDRICDALIAGSNVKISSFGSFVLRNKGLRVGRNPKTGVEVPIEPRTVLTFRPSQLLREAINRG</sequence>
<dbReference type="CDD" id="cd13835">
    <property type="entry name" value="IHF_A"/>
    <property type="match status" value="1"/>
</dbReference>
<evidence type="ECO:0000256" key="7">
    <source>
        <dbReference type="ARBA" id="ARBA00023172"/>
    </source>
</evidence>
<dbReference type="InterPro" id="IPR010992">
    <property type="entry name" value="IHF-like_DNA-bd_dom_sf"/>
</dbReference>
<dbReference type="Pfam" id="PF00216">
    <property type="entry name" value="Bac_DNA_binding"/>
    <property type="match status" value="1"/>
</dbReference>
<dbReference type="GO" id="GO:0006355">
    <property type="term" value="P:regulation of DNA-templated transcription"/>
    <property type="evidence" value="ECO:0007669"/>
    <property type="project" value="UniProtKB-UniRule"/>
</dbReference>
<protein>
    <recommendedName>
        <fullName evidence="2 8">Integration host factor subunit alpha</fullName>
        <shortName evidence="8">IHF-alpha</shortName>
    </recommendedName>
</protein>
<evidence type="ECO:0000256" key="1">
    <source>
        <dbReference type="ARBA" id="ARBA00010529"/>
    </source>
</evidence>
<dbReference type="NCBIfam" id="NF001401">
    <property type="entry name" value="PRK00285.1"/>
    <property type="match status" value="1"/>
</dbReference>
<dbReference type="EMBL" id="NOXT01000108">
    <property type="protein sequence ID" value="OYQ28750.1"/>
    <property type="molecule type" value="Genomic_DNA"/>
</dbReference>
<dbReference type="InterPro" id="IPR005684">
    <property type="entry name" value="IHF_alpha"/>
</dbReference>
<dbReference type="GO" id="GO:0006417">
    <property type="term" value="P:regulation of translation"/>
    <property type="evidence" value="ECO:0007669"/>
    <property type="project" value="UniProtKB-UniRule"/>
</dbReference>
<dbReference type="GO" id="GO:0009893">
    <property type="term" value="P:positive regulation of metabolic process"/>
    <property type="evidence" value="ECO:0007669"/>
    <property type="project" value="UniProtKB-ARBA"/>
</dbReference>
<dbReference type="Gene3D" id="4.10.520.10">
    <property type="entry name" value="IHF-like DNA-binding proteins"/>
    <property type="match status" value="1"/>
</dbReference>
<keyword evidence="7 8" id="KW-0233">DNA recombination</keyword>
<evidence type="ECO:0000256" key="6">
    <source>
        <dbReference type="ARBA" id="ARBA00023163"/>
    </source>
</evidence>
<keyword evidence="6 8" id="KW-0804">Transcription</keyword>
<keyword evidence="5 8" id="KW-0238">DNA-binding</keyword>
<dbReference type="InterPro" id="IPR000119">
    <property type="entry name" value="Hist_DNA-bd"/>
</dbReference>
<evidence type="ECO:0000256" key="3">
    <source>
        <dbReference type="ARBA" id="ARBA00022845"/>
    </source>
</evidence>